<name>A0A4S8R937_9HELO</name>
<comment type="caution">
    <text evidence="3">The sequence shown here is derived from an EMBL/GenBank/DDBJ whole genome shotgun (WGS) entry which is preliminary data.</text>
</comment>
<dbReference type="AlphaFoldDB" id="A0A4S8R937"/>
<gene>
    <name evidence="3" type="ORF">BGAL_0066g00250</name>
</gene>
<dbReference type="PANTHER" id="PTHR36223">
    <property type="entry name" value="BETA-LACTAMASE-TYPE TRANSPEPTIDASE FOLD DOMAIN CONTAINING PROTEIN"/>
    <property type="match status" value="1"/>
</dbReference>
<evidence type="ECO:0000313" key="3">
    <source>
        <dbReference type="EMBL" id="THV52865.1"/>
    </source>
</evidence>
<evidence type="ECO:0000313" key="4">
    <source>
        <dbReference type="Proteomes" id="UP000308671"/>
    </source>
</evidence>
<dbReference type="Pfam" id="PF25534">
    <property type="entry name" value="DUF7918"/>
    <property type="match status" value="1"/>
</dbReference>
<evidence type="ECO:0000256" key="1">
    <source>
        <dbReference type="SAM" id="MobiDB-lite"/>
    </source>
</evidence>
<dbReference type="EMBL" id="PQXL01000066">
    <property type="protein sequence ID" value="THV52865.1"/>
    <property type="molecule type" value="Genomic_DNA"/>
</dbReference>
<evidence type="ECO:0000259" key="2">
    <source>
        <dbReference type="Pfam" id="PF25534"/>
    </source>
</evidence>
<sequence length="350" mass="40089">MSLNLLPASFHRLYKYHSQPLFVILPKNSELLRMAILKSVPGIEVSICVDNEPLIEHTDRSAKAERTTILKYVEVVPDKEFTIRITTDKSYKWTSPYIVLDIIVDGVEIRTLPYSREEFEQECQASSSHVHDCIGSYGIENEQEVVSPFKFSKLSVSHVEELRDEIENDVSSFEKTGEVKVGLYRAKSVKKLSATQARKHCPTFWKQPELNDHLMKDVHWDAISGRLESQSHIATLGPAKPAGEDPCIRTVYDVKYMDFDRSRSVKPQGVFKLRYRSEESLKSLLIIRWDDAAIKGEPMIKIESGDEDEDVVEKVAEDVTESVVKRERDEDLAESSMPAIKRARSRRNKM</sequence>
<dbReference type="Proteomes" id="UP000308671">
    <property type="component" value="Unassembled WGS sequence"/>
</dbReference>
<organism evidence="3 4">
    <name type="scientific">Botrytis galanthina</name>
    <dbReference type="NCBI Taxonomy" id="278940"/>
    <lineage>
        <taxon>Eukaryota</taxon>
        <taxon>Fungi</taxon>
        <taxon>Dikarya</taxon>
        <taxon>Ascomycota</taxon>
        <taxon>Pezizomycotina</taxon>
        <taxon>Leotiomycetes</taxon>
        <taxon>Helotiales</taxon>
        <taxon>Sclerotiniaceae</taxon>
        <taxon>Botrytis</taxon>
    </lineage>
</organism>
<proteinExistence type="predicted"/>
<feature type="compositionally biased region" description="Basic residues" evidence="1">
    <location>
        <begin position="341"/>
        <end position="350"/>
    </location>
</feature>
<protein>
    <recommendedName>
        <fullName evidence="2">DUF7918 domain-containing protein</fullName>
    </recommendedName>
</protein>
<dbReference type="InterPro" id="IPR057678">
    <property type="entry name" value="DUF7918"/>
</dbReference>
<feature type="region of interest" description="Disordered" evidence="1">
    <location>
        <begin position="326"/>
        <end position="350"/>
    </location>
</feature>
<dbReference type="OrthoDB" id="3364132at2759"/>
<accession>A0A4S8R937</accession>
<reference evidence="3 4" key="1">
    <citation type="submission" date="2017-12" db="EMBL/GenBank/DDBJ databases">
        <title>Comparative genomics of Botrytis spp.</title>
        <authorList>
            <person name="Valero-Jimenez C.A."/>
            <person name="Tapia P."/>
            <person name="Veloso J."/>
            <person name="Silva-Moreno E."/>
            <person name="Staats M."/>
            <person name="Valdes J.H."/>
            <person name="Van Kan J.A.L."/>
        </authorList>
    </citation>
    <scope>NUCLEOTIDE SEQUENCE [LARGE SCALE GENOMIC DNA]</scope>
    <source>
        <strain evidence="3 4">MUCL435</strain>
    </source>
</reference>
<keyword evidence="4" id="KW-1185">Reference proteome</keyword>
<feature type="domain" description="DUF7918" evidence="2">
    <location>
        <begin position="42"/>
        <end position="287"/>
    </location>
</feature>
<dbReference type="PANTHER" id="PTHR36223:SF1">
    <property type="entry name" value="TRANSCRIPTION ELONGATION FACTOR EAF N-TERMINAL DOMAIN-CONTAINING PROTEIN"/>
    <property type="match status" value="1"/>
</dbReference>